<sequence length="604" mass="66365">MAELVRIEASNFRAFEHVTLELGPRGLVLVTGANNAGKSALLSLLDVVGGATPEGAPHRGRPWEDVEVVSTWRLDEREWPEVLSNPMAAPSEPLRVDTRRRLRIKHTGSSLEPRGLTVPLRGGGAVEQTLEGYWTLNLKEILAKWCTGHFHFHPLRQTSGRTAPLRNVTPVLQPDGGNLATVLLHLQTNDRPAWARLGELVREILPDVGELAVRVNGDSCEIGFLPDEGRAADYRNLKELGTGVEQLLMLLVVGLTGTARTIVLEDPEIGLHPSAQRALLGLLQEWSRDRLILAATHSAAMLDWSSPSTTVLNVRRQDGVSTVSTVTNDRIQVLRDLGIRLSDVLAADRLLVLEGPTDKAVLDVWFAEQLRHPRVAVLAGGGGADARQADLLARWLADADRLEERRVLFVRDRDELPEGEVTRLVKQGNVFVLPVREVENLLLDAQAVARFVNAEREGAGLTAEQAETVMRKAADDLEETVVLKRVLAGLAPVRLTDNRLRGRLARDRADADSVAAAVTARLPLREDVEAEIRRSWTAHTTAVRNVWDTDWRQLAPGADVLKAVLQEFLGRGYRKDTDGPALARLIPQPPAALRRVFDAFMAGG</sequence>
<dbReference type="InterPro" id="IPR038729">
    <property type="entry name" value="Rad50/SbcC_AAA"/>
</dbReference>
<dbReference type="Proteomes" id="UP001599542">
    <property type="component" value="Unassembled WGS sequence"/>
</dbReference>
<feature type="domain" description="ATPase AAA-type core" evidence="1">
    <location>
        <begin position="229"/>
        <end position="302"/>
    </location>
</feature>
<evidence type="ECO:0000313" key="4">
    <source>
        <dbReference type="Proteomes" id="UP001599542"/>
    </source>
</evidence>
<organism evidence="3 4">
    <name type="scientific">Kitasatospora phosalacinea</name>
    <dbReference type="NCBI Taxonomy" id="2065"/>
    <lineage>
        <taxon>Bacteria</taxon>
        <taxon>Bacillati</taxon>
        <taxon>Actinomycetota</taxon>
        <taxon>Actinomycetes</taxon>
        <taxon>Kitasatosporales</taxon>
        <taxon>Streptomycetaceae</taxon>
        <taxon>Kitasatospora</taxon>
    </lineage>
</organism>
<keyword evidence="4" id="KW-1185">Reference proteome</keyword>
<proteinExistence type="predicted"/>
<dbReference type="PANTHER" id="PTHR43581:SF4">
    <property type="entry name" value="ATP_GTP PHOSPHATASE"/>
    <property type="match status" value="1"/>
</dbReference>
<dbReference type="SUPFAM" id="SSF52540">
    <property type="entry name" value="P-loop containing nucleoside triphosphate hydrolases"/>
    <property type="match status" value="1"/>
</dbReference>
<dbReference type="Gene3D" id="3.40.50.300">
    <property type="entry name" value="P-loop containing nucleotide triphosphate hydrolases"/>
    <property type="match status" value="2"/>
</dbReference>
<name>A0ABW6GTL1_9ACTN</name>
<evidence type="ECO:0000259" key="2">
    <source>
        <dbReference type="Pfam" id="PF13476"/>
    </source>
</evidence>
<feature type="domain" description="Rad50/SbcC-type AAA" evidence="2">
    <location>
        <begin position="6"/>
        <end position="47"/>
    </location>
</feature>
<dbReference type="EMBL" id="JBHYPX010000071">
    <property type="protein sequence ID" value="MFE1355924.1"/>
    <property type="molecule type" value="Genomic_DNA"/>
</dbReference>
<dbReference type="Pfam" id="PF13476">
    <property type="entry name" value="AAA_23"/>
    <property type="match status" value="1"/>
</dbReference>
<dbReference type="InterPro" id="IPR003959">
    <property type="entry name" value="ATPase_AAA_core"/>
</dbReference>
<dbReference type="Pfam" id="PF13304">
    <property type="entry name" value="AAA_21"/>
    <property type="match status" value="1"/>
</dbReference>
<dbReference type="InterPro" id="IPR027417">
    <property type="entry name" value="P-loop_NTPase"/>
</dbReference>
<comment type="caution">
    <text evidence="3">The sequence shown here is derived from an EMBL/GenBank/DDBJ whole genome shotgun (WGS) entry which is preliminary data.</text>
</comment>
<accession>A0ABW6GTL1</accession>
<reference evidence="3 4" key="1">
    <citation type="submission" date="2024-09" db="EMBL/GenBank/DDBJ databases">
        <title>The Natural Products Discovery Center: Release of the First 8490 Sequenced Strains for Exploring Actinobacteria Biosynthetic Diversity.</title>
        <authorList>
            <person name="Kalkreuter E."/>
            <person name="Kautsar S.A."/>
            <person name="Yang D."/>
            <person name="Bader C.D."/>
            <person name="Teijaro C.N."/>
            <person name="Fluegel L."/>
            <person name="Davis C.M."/>
            <person name="Simpson J.R."/>
            <person name="Lauterbach L."/>
            <person name="Steele A.D."/>
            <person name="Gui C."/>
            <person name="Meng S."/>
            <person name="Li G."/>
            <person name="Viehrig K."/>
            <person name="Ye F."/>
            <person name="Su P."/>
            <person name="Kiefer A.F."/>
            <person name="Nichols A."/>
            <person name="Cepeda A.J."/>
            <person name="Yan W."/>
            <person name="Fan B."/>
            <person name="Jiang Y."/>
            <person name="Adhikari A."/>
            <person name="Zheng C.-J."/>
            <person name="Schuster L."/>
            <person name="Cowan T.M."/>
            <person name="Smanski M.J."/>
            <person name="Chevrette M.G."/>
            <person name="De Carvalho L.P.S."/>
            <person name="Shen B."/>
        </authorList>
    </citation>
    <scope>NUCLEOTIDE SEQUENCE [LARGE SCALE GENOMIC DNA]</scope>
    <source>
        <strain evidence="3 4">NPDC058753</strain>
    </source>
</reference>
<protein>
    <submittedName>
        <fullName evidence="3">AAA family ATPase</fullName>
    </submittedName>
</protein>
<dbReference type="RefSeq" id="WP_380318574.1">
    <property type="nucleotide sequence ID" value="NZ_JBHYPW010000006.1"/>
</dbReference>
<evidence type="ECO:0000313" key="3">
    <source>
        <dbReference type="EMBL" id="MFE1355924.1"/>
    </source>
</evidence>
<evidence type="ECO:0000259" key="1">
    <source>
        <dbReference type="Pfam" id="PF13304"/>
    </source>
</evidence>
<dbReference type="InterPro" id="IPR051396">
    <property type="entry name" value="Bact_Antivir_Def_Nuclease"/>
</dbReference>
<gene>
    <name evidence="3" type="ORF">ACFW6T_28500</name>
</gene>
<dbReference type="PANTHER" id="PTHR43581">
    <property type="entry name" value="ATP/GTP PHOSPHATASE"/>
    <property type="match status" value="1"/>
</dbReference>